<proteinExistence type="predicted"/>
<dbReference type="AlphaFoldDB" id="A0A016W7I2"/>
<protein>
    <submittedName>
        <fullName evidence="1">Uncharacterized protein</fullName>
    </submittedName>
</protein>
<dbReference type="EMBL" id="JARK01000692">
    <property type="protein sequence ID" value="EYC35267.1"/>
    <property type="molecule type" value="Genomic_DNA"/>
</dbReference>
<comment type="caution">
    <text evidence="1">The sequence shown here is derived from an EMBL/GenBank/DDBJ whole genome shotgun (WGS) entry which is preliminary data.</text>
</comment>
<keyword evidence="2" id="KW-1185">Reference proteome</keyword>
<evidence type="ECO:0000313" key="2">
    <source>
        <dbReference type="Proteomes" id="UP000024635"/>
    </source>
</evidence>
<organism evidence="1 2">
    <name type="scientific">Ancylostoma ceylanicum</name>
    <dbReference type="NCBI Taxonomy" id="53326"/>
    <lineage>
        <taxon>Eukaryota</taxon>
        <taxon>Metazoa</taxon>
        <taxon>Ecdysozoa</taxon>
        <taxon>Nematoda</taxon>
        <taxon>Chromadorea</taxon>
        <taxon>Rhabditida</taxon>
        <taxon>Rhabditina</taxon>
        <taxon>Rhabditomorpha</taxon>
        <taxon>Strongyloidea</taxon>
        <taxon>Ancylostomatidae</taxon>
        <taxon>Ancylostomatinae</taxon>
        <taxon>Ancylostoma</taxon>
    </lineage>
</organism>
<dbReference type="Proteomes" id="UP000024635">
    <property type="component" value="Unassembled WGS sequence"/>
</dbReference>
<reference evidence="2" key="1">
    <citation type="journal article" date="2015" name="Nat. Genet.">
        <title>The genome and transcriptome of the zoonotic hookworm Ancylostoma ceylanicum identify infection-specific gene families.</title>
        <authorList>
            <person name="Schwarz E.M."/>
            <person name="Hu Y."/>
            <person name="Antoshechkin I."/>
            <person name="Miller M.M."/>
            <person name="Sternberg P.W."/>
            <person name="Aroian R.V."/>
        </authorList>
    </citation>
    <scope>NUCLEOTIDE SEQUENCE</scope>
    <source>
        <strain evidence="2">HY135</strain>
    </source>
</reference>
<gene>
    <name evidence="1" type="primary">Acey_s1092.g3590</name>
    <name evidence="1" type="ORF">Y032_1092g3590</name>
</gene>
<name>A0A016W7I2_9BILA</name>
<accession>A0A016W7I2</accession>
<sequence>MTRSGDGVDYESLSSRCRPDKDSRNYFNISARACSSDWINCIGYGPRRIVGVTASNCVRMMAELLA</sequence>
<evidence type="ECO:0000313" key="1">
    <source>
        <dbReference type="EMBL" id="EYC35267.1"/>
    </source>
</evidence>